<dbReference type="FunFam" id="2.10.25.10:FF:000212">
    <property type="entry name" value="Integrin beta"/>
    <property type="match status" value="1"/>
</dbReference>
<dbReference type="Pfam" id="PF23105">
    <property type="entry name" value="EGF_integrin"/>
    <property type="match status" value="1"/>
</dbReference>
<dbReference type="InterPro" id="IPR057243">
    <property type="entry name" value="Integrin_I-EGF_CS"/>
</dbReference>
<dbReference type="FunFam" id="2.60.40.2030:FF:000004">
    <property type="entry name" value="Integrin beta"/>
    <property type="match status" value="1"/>
</dbReference>
<dbReference type="Pfam" id="PF23106">
    <property type="entry name" value="EGF_Teneurin"/>
    <property type="match status" value="1"/>
</dbReference>
<dbReference type="FunFam" id="2.60.40.10:FF:000146">
    <property type="entry name" value="Integrin beta"/>
    <property type="match status" value="2"/>
</dbReference>
<comment type="similarity">
    <text evidence="2 15">Belongs to the integrin beta chain family.</text>
</comment>
<evidence type="ECO:0000313" key="18">
    <source>
        <dbReference type="Ensembl" id="ENSEASP00005003117.1"/>
    </source>
</evidence>
<evidence type="ECO:0000259" key="17">
    <source>
        <dbReference type="PROSITE" id="PS50853"/>
    </source>
</evidence>
<dbReference type="InterPro" id="IPR057073">
    <property type="entry name" value="EGF_integrin_2"/>
</dbReference>
<keyword evidence="4" id="KW-0245">EGF-like domain</keyword>
<dbReference type="InterPro" id="IPR000742">
    <property type="entry name" value="EGF"/>
</dbReference>
<sequence length="1722" mass="189728">MDPLASIFSCKLGENPCLSQVRVQMGKGLVVGEVRLNGSAHLCPPANRCKKAQVKSCTECIRVDKDCAYCTDEVSRLWSDPPASCPPLPWTQATQIDTTLRRSQVSPQAMRVRLRPGEEQLFELEVFEPLESPVDLYILMDFSNSMSDDLDNLKKMGQNLARVLSQLTSDYTIGFGKFVDKVSVPQTDMRPEKLKEPWPNSDPPFSFKNVISLTEDVNEFRSKLQGERISGNLDAPEGGFDAILQTAVCTRDIGWRPDSTHLLVFSTESAFHYEADGANVLAGIMSRNDEECHLDATGTYTQYKTQDYPSVPTLVRLLGKHNIIPIFAVTNYSYSYYEKLHTYFPVSSLGVLQEDSSNIVELLEEAFNVRGGTGSRPSPSGQGWRGGGMGKGCLKSGLRNRRKDQKGNIHLKPSFSDGLRIDVGVICDVLTDSSRRSGKTCNCSTGSLSDTQPCLREDEDKPCSGRGECQCGRCVCYGEGRYEGQFCEYDNFQCPRTSGFLCNDRGRCSMGQCVCEPGWTGSSCDCPLSNATCIDSNGGICNGRGHCECGRCHLPIGPSCPFQIRLGLCEDLRSCVQCQAWGTGEKKGRTCEECSFKVKMVDKLKKAEEVVEYCSFRDEDDDCTYSYTVEGDGAPGPNSTVLVHRKKDCPPTSFWWLIPLLIFLLLLLALLLLLCWKYCACCKGGAPYHYMLRENLMASDHLDTPMLRSGNLKGRDTVRWKITNNVQRPGFATHVASTNPTELVPYGLSLRLARLCTENLLKPDTRECNQLRQEVEENVSAKEADPGPGGISGCGQDHTIVDTVLMAPRSAKQTLLKLTEKHVEQGAFHELKVAPGYYTLTADQDARGMVEFQEGVELVDVRVPLFIRPEDDDEKQLLVEAIDVPVGTATLGRRLVNITIIKEQASGIVSFEQPEYLVSGGEQVARIPVVRRILDNGKSQVSYRTQDNTAQGNRDYIPVEGELLFQPGETWKELQVKLLELQEMDSLLRGRQTRHFHIQLSNPKFGARLGQPHSATVIIGDPGGQSLQMSALLPGMWPLPCLETLPSLPQPCCVNLAGHQPNINQCLISAKGTIRAGRGQQRDERLWCLPPPTDQPLPWEQVKYWIQGDSELEAHLLDSKVPSVELTNLYPYCDYEMKVCAYGAQGEGPYSSLVSCRTHQEVPSEPGRLAFNVVSSTVTQLSWAEPAETNGEITAYEVCYGLVNEDNRPIGPMKKVLVDSPKKRTLLIENLRESQPYRYTVKARNGAGWGPEREAIINLATQPKRPMSIPIIPDIPIVDAQSGEDYESFLMYSDDVLRSPAGSQRPSVSDDTEHLVNGRMDFAYPGSANSLHRMTVANAAYGTHLSPHLPHRVLSTSSTLTRDYHSADTHSEEVLGGLDRVLQGERAAWPVVSVDVTAEGRQGVELGLLPRDPTQANCGFLSAGSRLAAGVPNTPTRLVFSALGPTSLKVSWQEPQCDQALQGYSVEYQLLNGGELHRLNIPNPSQTSVVVEDLLPNHSYVFRVRAQSQEGWGPEREGVITIESQVHPQSPLCPLPGSTFTLSTPSAPGPLVFTALSPDSLQLSWERPRRPDGDILGYLVTCEMAHGGEPATTFLVDGDSPESRLTVPGLSENVPYKFKVQAKTTQGFGPEREGIITIESQDGGRAPGPFSLHPFSGHTFSWPHPLTSPSAHSRPLPTAGQPLRHLEAGGSLTRHVTQEFVSRTLTTSGTLSTQVDQQFFQT</sequence>
<dbReference type="PANTHER" id="PTHR10082:SF42">
    <property type="entry name" value="INTEGRIN BETA-4"/>
    <property type="match status" value="1"/>
</dbReference>
<dbReference type="GO" id="GO:0016477">
    <property type="term" value="P:cell migration"/>
    <property type="evidence" value="ECO:0007669"/>
    <property type="project" value="TreeGrafter"/>
</dbReference>
<dbReference type="InterPro" id="IPR036349">
    <property type="entry name" value="Integrin_bsu_tail_dom_sf"/>
</dbReference>
<keyword evidence="11 16" id="KW-0472">Membrane</keyword>
<dbReference type="SUPFAM" id="SSF53300">
    <property type="entry name" value="vWA-like"/>
    <property type="match status" value="1"/>
</dbReference>
<evidence type="ECO:0000256" key="12">
    <source>
        <dbReference type="ARBA" id="ARBA00023157"/>
    </source>
</evidence>
<keyword evidence="14" id="KW-0325">Glycoprotein</keyword>
<dbReference type="PANTHER" id="PTHR10082">
    <property type="entry name" value="INTEGRIN BETA SUBUNIT"/>
    <property type="match status" value="1"/>
</dbReference>
<dbReference type="Gene3D" id="3.30.1680.10">
    <property type="entry name" value="ligand-binding face of the semaphorins, domain 2"/>
    <property type="match status" value="1"/>
</dbReference>
<dbReference type="SUPFAM" id="SSF57196">
    <property type="entry name" value="EGF/Laminin"/>
    <property type="match status" value="1"/>
</dbReference>
<keyword evidence="6" id="KW-0732">Signal</keyword>
<evidence type="ECO:0000256" key="4">
    <source>
        <dbReference type="ARBA" id="ARBA00022536"/>
    </source>
</evidence>
<evidence type="ECO:0000256" key="2">
    <source>
        <dbReference type="ARBA" id="ARBA00007449"/>
    </source>
</evidence>
<dbReference type="GO" id="GO:0005925">
    <property type="term" value="C:focal adhesion"/>
    <property type="evidence" value="ECO:0007669"/>
    <property type="project" value="TreeGrafter"/>
</dbReference>
<dbReference type="GO" id="GO:0007229">
    <property type="term" value="P:integrin-mediated signaling pathway"/>
    <property type="evidence" value="ECO:0007669"/>
    <property type="project" value="UniProtKB-KW"/>
</dbReference>
<dbReference type="FunFam" id="2.10.25.10:FF:000287">
    <property type="entry name" value="Integrin beta"/>
    <property type="match status" value="1"/>
</dbReference>
<dbReference type="InterPro" id="IPR036116">
    <property type="entry name" value="FN3_sf"/>
</dbReference>
<dbReference type="SMART" id="SM00060">
    <property type="entry name" value="FN3"/>
    <property type="match status" value="4"/>
</dbReference>
<keyword evidence="5 15" id="KW-0812">Transmembrane</keyword>
<evidence type="ECO:0000256" key="13">
    <source>
        <dbReference type="ARBA" id="ARBA00023170"/>
    </source>
</evidence>
<dbReference type="InterPro" id="IPR003644">
    <property type="entry name" value="Calx_beta"/>
</dbReference>
<reference evidence="18" key="1">
    <citation type="submission" date="2023-03" db="UniProtKB">
        <authorList>
            <consortium name="Ensembl"/>
        </authorList>
    </citation>
    <scope>IDENTIFICATION</scope>
</reference>
<feature type="domain" description="Fibronectin type-III" evidence="17">
    <location>
        <begin position="1547"/>
        <end position="1643"/>
    </location>
</feature>
<evidence type="ECO:0000256" key="11">
    <source>
        <dbReference type="ARBA" id="ARBA00023136"/>
    </source>
</evidence>
<dbReference type="Pfam" id="PF03160">
    <property type="entry name" value="Calx-beta"/>
    <property type="match status" value="1"/>
</dbReference>
<keyword evidence="10 15" id="KW-0401">Integrin</keyword>
<evidence type="ECO:0000256" key="7">
    <source>
        <dbReference type="ARBA" id="ARBA00022737"/>
    </source>
</evidence>
<evidence type="ECO:0000256" key="6">
    <source>
        <dbReference type="ARBA" id="ARBA00022729"/>
    </source>
</evidence>
<accession>A0A8C4KWA2</accession>
<feature type="domain" description="Fibronectin type-III" evidence="17">
    <location>
        <begin position="1165"/>
        <end position="1264"/>
    </location>
</feature>
<protein>
    <recommendedName>
        <fullName evidence="15">Integrin beta</fullName>
    </recommendedName>
</protein>
<dbReference type="PROSITE" id="PS00022">
    <property type="entry name" value="EGF_1"/>
    <property type="match status" value="1"/>
</dbReference>
<dbReference type="GO" id="GO:0009986">
    <property type="term" value="C:cell surface"/>
    <property type="evidence" value="ECO:0007669"/>
    <property type="project" value="TreeGrafter"/>
</dbReference>
<dbReference type="Pfam" id="PF00362">
    <property type="entry name" value="Integrin_beta"/>
    <property type="match status" value="1"/>
</dbReference>
<keyword evidence="7" id="KW-0677">Repeat</keyword>
<dbReference type="InterPro" id="IPR038081">
    <property type="entry name" value="CalX-like_sf"/>
</dbReference>
<dbReference type="PROSITE" id="PS52047">
    <property type="entry name" value="I_EGF_2"/>
    <property type="match status" value="2"/>
</dbReference>
<dbReference type="GO" id="GO:0098609">
    <property type="term" value="P:cell-cell adhesion"/>
    <property type="evidence" value="ECO:0007669"/>
    <property type="project" value="TreeGrafter"/>
</dbReference>
<dbReference type="InterPro" id="IPR012896">
    <property type="entry name" value="Integrin_bsu_tail"/>
</dbReference>
<keyword evidence="9 16" id="KW-1133">Transmembrane helix</keyword>
<evidence type="ECO:0000256" key="1">
    <source>
        <dbReference type="ARBA" id="ARBA00004251"/>
    </source>
</evidence>
<dbReference type="SMART" id="SM00237">
    <property type="entry name" value="Calx_beta"/>
    <property type="match status" value="1"/>
</dbReference>
<gene>
    <name evidence="18" type="primary">ITGB4</name>
</gene>
<dbReference type="InterPro" id="IPR036465">
    <property type="entry name" value="vWFA_dom_sf"/>
</dbReference>
<name>A0A8C4KWA2_EQUAS</name>
<evidence type="ECO:0000256" key="16">
    <source>
        <dbReference type="SAM" id="Phobius"/>
    </source>
</evidence>
<dbReference type="Gene3D" id="4.10.1240.30">
    <property type="match status" value="1"/>
</dbReference>
<dbReference type="PRINTS" id="PR01186">
    <property type="entry name" value="INTEGRINB"/>
</dbReference>
<keyword evidence="12" id="KW-1015">Disulfide bond</keyword>
<dbReference type="GO" id="GO:0033627">
    <property type="term" value="P:cell adhesion mediated by integrin"/>
    <property type="evidence" value="ECO:0007669"/>
    <property type="project" value="TreeGrafter"/>
</dbReference>
<organism evidence="18">
    <name type="scientific">Equus asinus asinus</name>
    <dbReference type="NCBI Taxonomy" id="83772"/>
    <lineage>
        <taxon>Eukaryota</taxon>
        <taxon>Metazoa</taxon>
        <taxon>Chordata</taxon>
        <taxon>Craniata</taxon>
        <taxon>Vertebrata</taxon>
        <taxon>Euteleostomi</taxon>
        <taxon>Mammalia</taxon>
        <taxon>Eutheria</taxon>
        <taxon>Laurasiatheria</taxon>
        <taxon>Perissodactyla</taxon>
        <taxon>Equidae</taxon>
        <taxon>Equus</taxon>
    </lineage>
</organism>
<dbReference type="Gene3D" id="2.60.40.1510">
    <property type="entry name" value="ntegrin, alpha v. Chain A, domain 3"/>
    <property type="match status" value="1"/>
</dbReference>
<dbReference type="PROSITE" id="PS50853">
    <property type="entry name" value="FN3"/>
    <property type="match status" value="4"/>
</dbReference>
<feature type="transmembrane region" description="Helical" evidence="16">
    <location>
        <begin position="654"/>
        <end position="674"/>
    </location>
</feature>
<feature type="domain" description="Fibronectin type-III" evidence="17">
    <location>
        <begin position="1070"/>
        <end position="1161"/>
    </location>
</feature>
<evidence type="ECO:0000256" key="14">
    <source>
        <dbReference type="ARBA" id="ARBA00023180"/>
    </source>
</evidence>
<evidence type="ECO:0000256" key="9">
    <source>
        <dbReference type="ARBA" id="ARBA00022989"/>
    </source>
</evidence>
<comment type="subcellular location">
    <subcellularLocation>
        <location evidence="1 15">Cell membrane</location>
        <topology evidence="1 15">Single-pass type I membrane protein</topology>
    </subcellularLocation>
</comment>
<dbReference type="SUPFAM" id="SSF141072">
    <property type="entry name" value="CalX-like"/>
    <property type="match status" value="1"/>
</dbReference>
<dbReference type="CDD" id="cd00063">
    <property type="entry name" value="FN3"/>
    <property type="match status" value="4"/>
</dbReference>
<dbReference type="InterPro" id="IPR013783">
    <property type="entry name" value="Ig-like_fold"/>
</dbReference>
<dbReference type="FunFam" id="4.10.1240.30:FF:000003">
    <property type="entry name" value="Integrin beta"/>
    <property type="match status" value="1"/>
</dbReference>
<dbReference type="PROSITE" id="PS00243">
    <property type="entry name" value="I_EGF_1"/>
    <property type="match status" value="1"/>
</dbReference>
<dbReference type="Pfam" id="PF07965">
    <property type="entry name" value="Integrin_B_tail"/>
    <property type="match status" value="1"/>
</dbReference>
<evidence type="ECO:0000256" key="15">
    <source>
        <dbReference type="RuleBase" id="RU000633"/>
    </source>
</evidence>
<dbReference type="Ensembl" id="ENSEAST00005003409.1">
    <property type="protein sequence ID" value="ENSEASP00005003117.1"/>
    <property type="gene ID" value="ENSEASG00005000862.1"/>
</dbReference>
<keyword evidence="3" id="KW-1003">Cell membrane</keyword>
<keyword evidence="8" id="KW-0106">Calcium</keyword>
<dbReference type="SUPFAM" id="SSF69687">
    <property type="entry name" value="Integrin beta tail domain"/>
    <property type="match status" value="1"/>
</dbReference>
<dbReference type="FunFam" id="2.60.40.10:FF:000424">
    <property type="entry name" value="Integrin beta"/>
    <property type="match status" value="1"/>
</dbReference>
<dbReference type="Pfam" id="PF00041">
    <property type="entry name" value="fn3"/>
    <property type="match status" value="3"/>
</dbReference>
<dbReference type="Gene3D" id="2.60.40.2030">
    <property type="match status" value="1"/>
</dbReference>
<dbReference type="Gene3D" id="2.10.25.10">
    <property type="entry name" value="Laminin"/>
    <property type="match status" value="2"/>
</dbReference>
<proteinExistence type="inferred from homology"/>
<dbReference type="FunFam" id="3.40.50.410:FF:000036">
    <property type="entry name" value="Integrin beta"/>
    <property type="match status" value="1"/>
</dbReference>
<dbReference type="GO" id="GO:0005178">
    <property type="term" value="F:integrin binding"/>
    <property type="evidence" value="ECO:0007669"/>
    <property type="project" value="TreeGrafter"/>
</dbReference>
<evidence type="ECO:0000256" key="10">
    <source>
        <dbReference type="ARBA" id="ARBA00023037"/>
    </source>
</evidence>
<dbReference type="InterPro" id="IPR015812">
    <property type="entry name" value="Integrin_bsu"/>
</dbReference>
<dbReference type="InterPro" id="IPR033760">
    <property type="entry name" value="Integrin_beta_N"/>
</dbReference>
<dbReference type="Gene3D" id="2.60.40.10">
    <property type="entry name" value="Immunoglobulins"/>
    <property type="match status" value="4"/>
</dbReference>
<evidence type="ECO:0000256" key="5">
    <source>
        <dbReference type="ARBA" id="ARBA00022692"/>
    </source>
</evidence>
<dbReference type="SMART" id="SM01242">
    <property type="entry name" value="Integrin_B_tail"/>
    <property type="match status" value="1"/>
</dbReference>
<evidence type="ECO:0000256" key="8">
    <source>
        <dbReference type="ARBA" id="ARBA00022837"/>
    </source>
</evidence>
<dbReference type="PRINTS" id="PR00014">
    <property type="entry name" value="FNTYPEIII"/>
</dbReference>
<dbReference type="Pfam" id="PF17205">
    <property type="entry name" value="PSI_integrin"/>
    <property type="match status" value="1"/>
</dbReference>
<keyword evidence="13" id="KW-0675">Receptor</keyword>
<dbReference type="SMART" id="SM00187">
    <property type="entry name" value="INB"/>
    <property type="match status" value="1"/>
</dbReference>
<dbReference type="InterPro" id="IPR003961">
    <property type="entry name" value="FN3_dom"/>
</dbReference>
<dbReference type="SUPFAM" id="SSF49265">
    <property type="entry name" value="Fibronectin type III"/>
    <property type="match status" value="2"/>
</dbReference>
<dbReference type="GO" id="GO:0008305">
    <property type="term" value="C:integrin complex"/>
    <property type="evidence" value="ECO:0007669"/>
    <property type="project" value="TreeGrafter"/>
</dbReference>
<dbReference type="GO" id="GO:0007160">
    <property type="term" value="P:cell-matrix adhesion"/>
    <property type="evidence" value="ECO:0007669"/>
    <property type="project" value="TreeGrafter"/>
</dbReference>
<dbReference type="SUPFAM" id="SSF103575">
    <property type="entry name" value="Plexin repeat"/>
    <property type="match status" value="1"/>
</dbReference>
<dbReference type="Gene3D" id="3.40.50.410">
    <property type="entry name" value="von Willebrand factor, type A domain"/>
    <property type="match status" value="1"/>
</dbReference>
<dbReference type="InterPro" id="IPR002369">
    <property type="entry name" value="Integrin_bsu_VWA"/>
</dbReference>
<feature type="domain" description="Fibronectin type-III" evidence="17">
    <location>
        <begin position="1434"/>
        <end position="1529"/>
    </location>
</feature>
<keyword evidence="15" id="KW-0130">Cell adhesion</keyword>
<evidence type="ECO:0000256" key="3">
    <source>
        <dbReference type="ARBA" id="ARBA00022475"/>
    </source>
</evidence>